<name>A0A0D1W497_9EURO</name>
<dbReference type="AlphaFoldDB" id="A0A0D1W497"/>
<dbReference type="HOGENOM" id="CLU_2210059_0_0_1"/>
<sequence>MPAKTDRDAIVGESTAHIESEESKLKPLKFVQEIIDADFSDLAPRNAKKASYRATGMVKHLQGSKRRALSSAKGPGHLLGPVVCFSGFRKAMETHPKQQRLQGPLPG</sequence>
<organism evidence="1 2">
    <name type="scientific">Exophiala sideris</name>
    <dbReference type="NCBI Taxonomy" id="1016849"/>
    <lineage>
        <taxon>Eukaryota</taxon>
        <taxon>Fungi</taxon>
        <taxon>Dikarya</taxon>
        <taxon>Ascomycota</taxon>
        <taxon>Pezizomycotina</taxon>
        <taxon>Eurotiomycetes</taxon>
        <taxon>Chaetothyriomycetidae</taxon>
        <taxon>Chaetothyriales</taxon>
        <taxon>Herpotrichiellaceae</taxon>
        <taxon>Exophiala</taxon>
    </lineage>
</organism>
<proteinExistence type="predicted"/>
<dbReference type="Proteomes" id="UP000053599">
    <property type="component" value="Unassembled WGS sequence"/>
</dbReference>
<protein>
    <submittedName>
        <fullName evidence="1">Uncharacterized protein</fullName>
    </submittedName>
</protein>
<gene>
    <name evidence="1" type="ORF">PV11_05545</name>
</gene>
<dbReference type="EMBL" id="KN846952">
    <property type="protein sequence ID" value="KIV83525.1"/>
    <property type="molecule type" value="Genomic_DNA"/>
</dbReference>
<evidence type="ECO:0000313" key="1">
    <source>
        <dbReference type="EMBL" id="KIV83525.1"/>
    </source>
</evidence>
<evidence type="ECO:0000313" key="2">
    <source>
        <dbReference type="Proteomes" id="UP000053599"/>
    </source>
</evidence>
<reference evidence="1 2" key="1">
    <citation type="submission" date="2015-01" db="EMBL/GenBank/DDBJ databases">
        <title>The Genome Sequence of Exophiala sideris CBS121828.</title>
        <authorList>
            <consortium name="The Broad Institute Genomics Platform"/>
            <person name="Cuomo C."/>
            <person name="de Hoog S."/>
            <person name="Gorbushina A."/>
            <person name="Stielow B."/>
            <person name="Teixiera M."/>
            <person name="Abouelleil A."/>
            <person name="Chapman S.B."/>
            <person name="Priest M."/>
            <person name="Young S.K."/>
            <person name="Wortman J."/>
            <person name="Nusbaum C."/>
            <person name="Birren B."/>
        </authorList>
    </citation>
    <scope>NUCLEOTIDE SEQUENCE [LARGE SCALE GENOMIC DNA]</scope>
    <source>
        <strain evidence="1 2">CBS 121828</strain>
    </source>
</reference>
<accession>A0A0D1W497</accession>